<reference evidence="2 3" key="1">
    <citation type="submission" date="2014-02" db="EMBL/GenBank/DDBJ databases">
        <title>Whole genome sequence of Sphingobium chlorophenolicum NBRC 16172.</title>
        <authorList>
            <person name="Gan H.M."/>
            <person name="Gan H.Y."/>
            <person name="Chew T.H."/>
            <person name="Savka M.A."/>
        </authorList>
    </citation>
    <scope>NUCLEOTIDE SEQUENCE [LARGE SCALE GENOMIC DNA]</scope>
    <source>
        <strain evidence="2 3">NBRC 16172</strain>
    </source>
</reference>
<dbReference type="Proteomes" id="UP000028411">
    <property type="component" value="Unassembled WGS sequence"/>
</dbReference>
<protein>
    <submittedName>
        <fullName evidence="2">Uncharacterized protein</fullName>
    </submittedName>
</protein>
<dbReference type="AlphaFoldDB" id="A0A081R8G8"/>
<sequence length="47" mass="5046">MNSRRSQKWAELLVLISPRNSVGGTVLLVVGAAVICAAFSTIFWIIG</sequence>
<comment type="caution">
    <text evidence="2">The sequence shown here is derived from an EMBL/GenBank/DDBJ whole genome shotgun (WGS) entry which is preliminary data.</text>
</comment>
<dbReference type="EMBL" id="JFHR01000081">
    <property type="protein sequence ID" value="KEQ51491.1"/>
    <property type="molecule type" value="Genomic_DNA"/>
</dbReference>
<keyword evidence="1" id="KW-1133">Transmembrane helix</keyword>
<evidence type="ECO:0000313" key="2">
    <source>
        <dbReference type="EMBL" id="KEQ51491.1"/>
    </source>
</evidence>
<accession>A0A081R8G8</accession>
<proteinExistence type="predicted"/>
<evidence type="ECO:0000256" key="1">
    <source>
        <dbReference type="SAM" id="Phobius"/>
    </source>
</evidence>
<evidence type="ECO:0000313" key="3">
    <source>
        <dbReference type="Proteomes" id="UP000028411"/>
    </source>
</evidence>
<organism evidence="2 3">
    <name type="scientific">Sphingobium chlorophenolicum</name>
    <dbReference type="NCBI Taxonomy" id="46429"/>
    <lineage>
        <taxon>Bacteria</taxon>
        <taxon>Pseudomonadati</taxon>
        <taxon>Pseudomonadota</taxon>
        <taxon>Alphaproteobacteria</taxon>
        <taxon>Sphingomonadales</taxon>
        <taxon>Sphingomonadaceae</taxon>
        <taxon>Sphingobium</taxon>
    </lineage>
</organism>
<feature type="transmembrane region" description="Helical" evidence="1">
    <location>
        <begin position="21"/>
        <end position="46"/>
    </location>
</feature>
<gene>
    <name evidence="2" type="ORF">BV95_04241</name>
</gene>
<name>A0A081R8G8_SPHCR</name>
<keyword evidence="1" id="KW-0812">Transmembrane</keyword>
<keyword evidence="1" id="KW-0472">Membrane</keyword>